<dbReference type="Pfam" id="PF01432">
    <property type="entry name" value="Peptidase_M3"/>
    <property type="match status" value="1"/>
</dbReference>
<dbReference type="GO" id="GO:0006508">
    <property type="term" value="P:proteolysis"/>
    <property type="evidence" value="ECO:0007669"/>
    <property type="project" value="UniProtKB-KW"/>
</dbReference>
<dbReference type="Proteomes" id="UP000008635">
    <property type="component" value="Chromosome"/>
</dbReference>
<dbReference type="eggNOG" id="COG1164">
    <property type="taxonomic scope" value="Bacteria"/>
</dbReference>
<organism evidence="8 9">
    <name type="scientific">Deinococcus maricopensis (strain DSM 21211 / LMG 22137 / NRRL B-23946 / LB-34)</name>
    <dbReference type="NCBI Taxonomy" id="709986"/>
    <lineage>
        <taxon>Bacteria</taxon>
        <taxon>Thermotogati</taxon>
        <taxon>Deinococcota</taxon>
        <taxon>Deinococci</taxon>
        <taxon>Deinococcales</taxon>
        <taxon>Deinococcaceae</taxon>
        <taxon>Deinococcus</taxon>
    </lineage>
</organism>
<evidence type="ECO:0000313" key="8">
    <source>
        <dbReference type="EMBL" id="ADV68681.1"/>
    </source>
</evidence>
<dbReference type="EMBL" id="CP002454">
    <property type="protein sequence ID" value="ADV68681.1"/>
    <property type="molecule type" value="Genomic_DNA"/>
</dbReference>
<dbReference type="HOGENOM" id="CLU_030403_3_0_0"/>
<evidence type="ECO:0000256" key="1">
    <source>
        <dbReference type="ARBA" id="ARBA00022670"/>
    </source>
</evidence>
<keyword evidence="1 6" id="KW-0645">Protease</keyword>
<keyword evidence="9" id="KW-1185">Reference proteome</keyword>
<dbReference type="PANTHER" id="PTHR11804">
    <property type="entry name" value="PROTEASE M3 THIMET OLIGOPEPTIDASE-RELATED"/>
    <property type="match status" value="1"/>
</dbReference>
<reference evidence="8 9" key="1">
    <citation type="journal article" date="2011" name="Stand. Genomic Sci.">
        <title>Complete genome sequence of Deinococcus maricopensis type strain (LB-34).</title>
        <authorList>
            <person name="Pukall R."/>
            <person name="Zeytun A."/>
            <person name="Lucas S."/>
            <person name="Lapidus A."/>
            <person name="Hammon N."/>
            <person name="Deshpande S."/>
            <person name="Nolan M."/>
            <person name="Cheng J.F."/>
            <person name="Pitluck S."/>
            <person name="Liolios K."/>
            <person name="Pagani I."/>
            <person name="Mikhailova N."/>
            <person name="Ivanova N."/>
            <person name="Mavromatis K."/>
            <person name="Pati A."/>
            <person name="Tapia R."/>
            <person name="Han C."/>
            <person name="Goodwin L."/>
            <person name="Chen A."/>
            <person name="Palaniappan K."/>
            <person name="Land M."/>
            <person name="Hauser L."/>
            <person name="Chang Y.J."/>
            <person name="Jeffries C.D."/>
            <person name="Brambilla E.M."/>
            <person name="Rohde M."/>
            <person name="Goker M."/>
            <person name="Detter J.C."/>
            <person name="Woyke T."/>
            <person name="Bristow J."/>
            <person name="Eisen J.A."/>
            <person name="Markowitz V."/>
            <person name="Hugenholtz P."/>
            <person name="Kyrpides N.C."/>
            <person name="Klenk H.P."/>
        </authorList>
    </citation>
    <scope>NUCLEOTIDE SEQUENCE [LARGE SCALE GENOMIC DNA]</scope>
    <source>
        <strain evidence="9">DSM 21211 / LMG 22137 / NRRL B-23946 / LB-34</strain>
    </source>
</reference>
<sequence>MTQPTERSLVDQTLALDPHLATWGAYQDRAQALLDAPLSAETVPEWVQAWSDLSADMGEARTSLSVYADLHTGDDDARTRLMTFLETVMPQAERLNQALKEKLLAVPDFTPAPDFAQAYRRFRDEADLFREANVELGVTHEAQMNRYGVITGNQKVHLNGEDLTVPQATQHLERPDRDARERAWRALADSKQGVAADLDALMLELLRTRRQLARNADLSDYRAYAWRELDRVDYTPQDCLDFHDAIRTEAVPLAATIVRDIAAALNLDTVRPWDYHRGALLDPHRREPLQPFSGGADLEDKAQRTFDALDAELGEQFRTLRTGYMDLESREGKMSHAYCAFFPRRAVPFVLMNVVGTANDVNVLMHETGHAFHGFASGQSQRLVWNTWSPIEFVEIPSMGMEFLTLDHMSHIYTPEERARVLTQQLQGLIVFLPWAAQMDAFQHWLYTEAPEDVSVADLDAKWLELDRAFHPWVDWDGLNMDHMRAKGWQYYHIFRAPFYYLEYAMCYLGALALWRGALDDAPAALARYKAALRLGNSVGVPDLYRAAGLEFRFDRAYLRGLMDFATAKLSDTTARH</sequence>
<keyword evidence="5 6" id="KW-0482">Metalloprotease</keyword>
<dbReference type="AlphaFoldDB" id="E8UC20"/>
<dbReference type="Gene3D" id="1.10.1370.30">
    <property type="match status" value="1"/>
</dbReference>
<dbReference type="PANTHER" id="PTHR11804:SF48">
    <property type="entry name" value="PUTATIVE-RELATED"/>
    <property type="match status" value="1"/>
</dbReference>
<evidence type="ECO:0000256" key="2">
    <source>
        <dbReference type="ARBA" id="ARBA00022723"/>
    </source>
</evidence>
<feature type="domain" description="Peptidase M3A/M3B catalytic" evidence="7">
    <location>
        <begin position="172"/>
        <end position="562"/>
    </location>
</feature>
<keyword evidence="2 6" id="KW-0479">Metal-binding</keyword>
<evidence type="ECO:0000313" key="9">
    <source>
        <dbReference type="Proteomes" id="UP000008635"/>
    </source>
</evidence>
<dbReference type="GO" id="GO:0004222">
    <property type="term" value="F:metalloendopeptidase activity"/>
    <property type="evidence" value="ECO:0007669"/>
    <property type="project" value="InterPro"/>
</dbReference>
<comment type="similarity">
    <text evidence="6">Belongs to the peptidase M3 family.</text>
</comment>
<comment type="cofactor">
    <cofactor evidence="6">
        <name>Zn(2+)</name>
        <dbReference type="ChEBI" id="CHEBI:29105"/>
    </cofactor>
    <text evidence="6">Binds 1 zinc ion.</text>
</comment>
<dbReference type="GO" id="GO:0006518">
    <property type="term" value="P:peptide metabolic process"/>
    <property type="evidence" value="ECO:0007669"/>
    <property type="project" value="TreeGrafter"/>
</dbReference>
<reference evidence="9" key="2">
    <citation type="submission" date="2011-01" db="EMBL/GenBank/DDBJ databases">
        <title>The complete genome of Deinococcus maricopensis DSM 21211.</title>
        <authorList>
            <consortium name="US DOE Joint Genome Institute (JGI-PGF)"/>
            <person name="Lucas S."/>
            <person name="Copeland A."/>
            <person name="Lapidus A."/>
            <person name="Goodwin L."/>
            <person name="Pitluck S."/>
            <person name="Kyrpides N."/>
            <person name="Mavromatis K."/>
            <person name="Pagani I."/>
            <person name="Ivanova N."/>
            <person name="Ovchinnikova G."/>
            <person name="Zeytun A."/>
            <person name="Detter J.C."/>
            <person name="Han C."/>
            <person name="Land M."/>
            <person name="Hauser L."/>
            <person name="Markowitz V."/>
            <person name="Cheng J.-F."/>
            <person name="Hugenholtz P."/>
            <person name="Woyke T."/>
            <person name="Wu D."/>
            <person name="Pukall R."/>
            <person name="Gehrich-Schroeter G."/>
            <person name="Brambilla E."/>
            <person name="Klenk H.-P."/>
            <person name="Eisen J.A."/>
        </authorList>
    </citation>
    <scope>NUCLEOTIDE SEQUENCE [LARGE SCALE GENOMIC DNA]</scope>
    <source>
        <strain evidence="9">DSM 21211 / LMG 22137 / NRRL B-23946 / LB-34</strain>
    </source>
</reference>
<dbReference type="STRING" id="709986.Deima_3052"/>
<dbReference type="KEGG" id="dmr:Deima_3052"/>
<dbReference type="CDD" id="cd09606">
    <property type="entry name" value="M3B_PepF"/>
    <property type="match status" value="1"/>
</dbReference>
<evidence type="ECO:0000256" key="3">
    <source>
        <dbReference type="ARBA" id="ARBA00022801"/>
    </source>
</evidence>
<evidence type="ECO:0000259" key="7">
    <source>
        <dbReference type="Pfam" id="PF01432"/>
    </source>
</evidence>
<dbReference type="OrthoDB" id="9762795at2"/>
<dbReference type="GO" id="GO:0046872">
    <property type="term" value="F:metal ion binding"/>
    <property type="evidence" value="ECO:0007669"/>
    <property type="project" value="UniProtKB-UniRule"/>
</dbReference>
<dbReference type="InterPro" id="IPR045090">
    <property type="entry name" value="Pept_M3A_M3B"/>
</dbReference>
<keyword evidence="3 6" id="KW-0378">Hydrolase</keyword>
<accession>E8UC20</accession>
<dbReference type="RefSeq" id="WP_013558184.1">
    <property type="nucleotide sequence ID" value="NC_014958.1"/>
</dbReference>
<evidence type="ECO:0000256" key="6">
    <source>
        <dbReference type="RuleBase" id="RU003435"/>
    </source>
</evidence>
<proteinExistence type="inferred from homology"/>
<gene>
    <name evidence="8" type="ordered locus">Deima_3052</name>
</gene>
<name>E8UC20_DEIML</name>
<evidence type="ECO:0000256" key="5">
    <source>
        <dbReference type="ARBA" id="ARBA00023049"/>
    </source>
</evidence>
<keyword evidence="4 6" id="KW-0862">Zinc</keyword>
<protein>
    <submittedName>
        <fullName evidence="8">Peptidase M3A and M3B thimet/oligopeptidase F</fullName>
    </submittedName>
</protein>
<evidence type="ECO:0000256" key="4">
    <source>
        <dbReference type="ARBA" id="ARBA00022833"/>
    </source>
</evidence>
<dbReference type="InterPro" id="IPR001567">
    <property type="entry name" value="Pept_M3A_M3B_dom"/>
</dbReference>
<dbReference type="SUPFAM" id="SSF55486">
    <property type="entry name" value="Metalloproteases ('zincins'), catalytic domain"/>
    <property type="match status" value="1"/>
</dbReference>